<name>A0A1F5BTX9_9BACT</name>
<dbReference type="EMBL" id="MEYS01000002">
    <property type="protein sequence ID" value="OGD34044.1"/>
    <property type="molecule type" value="Genomic_DNA"/>
</dbReference>
<gene>
    <name evidence="2" type="ORF">A2988_00985</name>
</gene>
<protein>
    <recommendedName>
        <fullName evidence="1">DHHA1 domain-containing protein</fullName>
    </recommendedName>
</protein>
<dbReference type="PANTHER" id="PTHR46922:SF4">
    <property type="entry name" value="DHHA1 DOMAIN PROTEIN"/>
    <property type="match status" value="1"/>
</dbReference>
<dbReference type="InterPro" id="IPR003156">
    <property type="entry name" value="DHHA1_dom"/>
</dbReference>
<dbReference type="InterPro" id="IPR038763">
    <property type="entry name" value="DHH_sf"/>
</dbReference>
<dbReference type="PANTHER" id="PTHR46922">
    <property type="entry name" value="DHHA1 DOMAIN PROTEIN"/>
    <property type="match status" value="1"/>
</dbReference>
<evidence type="ECO:0000259" key="1">
    <source>
        <dbReference type="Pfam" id="PF02272"/>
    </source>
</evidence>
<dbReference type="GO" id="GO:0003676">
    <property type="term" value="F:nucleic acid binding"/>
    <property type="evidence" value="ECO:0007669"/>
    <property type="project" value="InterPro"/>
</dbReference>
<evidence type="ECO:0000313" key="2">
    <source>
        <dbReference type="EMBL" id="OGD34044.1"/>
    </source>
</evidence>
<accession>A0A1F5BTX9</accession>
<organism evidence="2 3">
    <name type="scientific">Candidatus Azambacteria bacterium RIFCSPLOWO2_01_FULL_46_25</name>
    <dbReference type="NCBI Taxonomy" id="1797298"/>
    <lineage>
        <taxon>Bacteria</taxon>
        <taxon>Candidatus Azamiibacteriota</taxon>
    </lineage>
</organism>
<dbReference type="AlphaFoldDB" id="A0A1F5BTX9"/>
<proteinExistence type="predicted"/>
<feature type="domain" description="DHHA1" evidence="1">
    <location>
        <begin position="228"/>
        <end position="280"/>
    </location>
</feature>
<dbReference type="Gene3D" id="3.10.310.30">
    <property type="match status" value="1"/>
</dbReference>
<sequence length="288" mass="32373">MATAKKQTGDIMVLYHAECPDGLGAAWVARKKFGSRARYIPVYHQTPPPDGLEGKKVYTLDFAYPEPITKALLKTVASLTIIDHHISNKDVVKMASDNLFSLDHSGAVLAWRYFYPGKKVPKLLLHIEDTDLWWFRIKHTRELVELVQSYPLELPAFDKLVKGCERKETYKQYVLEGKAIVRFSEREVAKAVRNAEEITFEGYRCLMANSAAQSSYIGHALVKKLPPIGLIWSRRGTKIVVSLRSDGTVDVAKIAQKYGGGGHQATAGFSFEQEDFPLFQRLTKGAQD</sequence>
<dbReference type="Pfam" id="PF02272">
    <property type="entry name" value="DHHA1"/>
    <property type="match status" value="1"/>
</dbReference>
<dbReference type="STRING" id="1797298.A2988_00985"/>
<dbReference type="SUPFAM" id="SSF64182">
    <property type="entry name" value="DHH phosphoesterases"/>
    <property type="match status" value="1"/>
</dbReference>
<dbReference type="Proteomes" id="UP000176650">
    <property type="component" value="Unassembled WGS sequence"/>
</dbReference>
<reference evidence="2 3" key="1">
    <citation type="journal article" date="2016" name="Nat. Commun.">
        <title>Thousands of microbial genomes shed light on interconnected biogeochemical processes in an aquifer system.</title>
        <authorList>
            <person name="Anantharaman K."/>
            <person name="Brown C.T."/>
            <person name="Hug L.A."/>
            <person name="Sharon I."/>
            <person name="Castelle C.J."/>
            <person name="Probst A.J."/>
            <person name="Thomas B.C."/>
            <person name="Singh A."/>
            <person name="Wilkins M.J."/>
            <person name="Karaoz U."/>
            <person name="Brodie E.L."/>
            <person name="Williams K.H."/>
            <person name="Hubbard S.S."/>
            <person name="Banfield J.F."/>
        </authorList>
    </citation>
    <scope>NUCLEOTIDE SEQUENCE [LARGE SCALE GENOMIC DNA]</scope>
</reference>
<comment type="caution">
    <text evidence="2">The sequence shown here is derived from an EMBL/GenBank/DDBJ whole genome shotgun (WGS) entry which is preliminary data.</text>
</comment>
<evidence type="ECO:0000313" key="3">
    <source>
        <dbReference type="Proteomes" id="UP000176650"/>
    </source>
</evidence>